<comment type="caution">
    <text evidence="2">The sequence shown here is derived from an EMBL/GenBank/DDBJ whole genome shotgun (WGS) entry which is preliminary data.</text>
</comment>
<dbReference type="AlphaFoldDB" id="A0A0W1R6K2"/>
<sequence length="74" mass="7841">MGIRRVIGLTFGCALLAIALLFVVNALEIVTLFLVGTVPLKQTLFLQLTNLGAALVVGSGGYIVLQRVRQISAD</sequence>
<evidence type="ECO:0000313" key="3">
    <source>
        <dbReference type="Proteomes" id="UP000054387"/>
    </source>
</evidence>
<protein>
    <submittedName>
        <fullName evidence="2">Uncharacterized protein</fullName>
    </submittedName>
</protein>
<keyword evidence="1" id="KW-0472">Membrane</keyword>
<evidence type="ECO:0000256" key="1">
    <source>
        <dbReference type="SAM" id="Phobius"/>
    </source>
</evidence>
<keyword evidence="1" id="KW-0812">Transmembrane</keyword>
<proteinExistence type="predicted"/>
<dbReference type="OrthoDB" id="381652at2157"/>
<dbReference type="Proteomes" id="UP000054387">
    <property type="component" value="Unassembled WGS sequence"/>
</dbReference>
<reference evidence="2 3" key="1">
    <citation type="submission" date="2015-12" db="EMBL/GenBank/DDBJ databases">
        <title>Haloprofundus marisrubri gen. nov., sp. nov., an extremely halophilic archaeon isolated from the Discovery deep brine-seawater interface in the Red Sea.</title>
        <authorList>
            <person name="Zhang G."/>
            <person name="Stingl U."/>
            <person name="Rashid M."/>
        </authorList>
    </citation>
    <scope>NUCLEOTIDE SEQUENCE [LARGE SCALE GENOMIC DNA]</scope>
    <source>
        <strain evidence="2 3">SB9</strain>
    </source>
</reference>
<name>A0A0W1R6K2_9EURY</name>
<keyword evidence="1" id="KW-1133">Transmembrane helix</keyword>
<keyword evidence="3" id="KW-1185">Reference proteome</keyword>
<evidence type="ECO:0000313" key="2">
    <source>
        <dbReference type="EMBL" id="KTG09053.1"/>
    </source>
</evidence>
<feature type="transmembrane region" description="Helical" evidence="1">
    <location>
        <begin position="42"/>
        <end position="65"/>
    </location>
</feature>
<dbReference type="RefSeq" id="WP_058582206.1">
    <property type="nucleotide sequence ID" value="NZ_LOPU01000029.1"/>
</dbReference>
<accession>A0A0W1R6K2</accession>
<organism evidence="2 3">
    <name type="scientific">Haloprofundus marisrubri</name>
    <dbReference type="NCBI Taxonomy" id="1514971"/>
    <lineage>
        <taxon>Archaea</taxon>
        <taxon>Methanobacteriati</taxon>
        <taxon>Methanobacteriota</taxon>
        <taxon>Stenosarchaea group</taxon>
        <taxon>Halobacteria</taxon>
        <taxon>Halobacteriales</taxon>
        <taxon>Haloferacaceae</taxon>
        <taxon>Haloprofundus</taxon>
    </lineage>
</organism>
<gene>
    <name evidence="2" type="ORF">AUR64_14725</name>
</gene>
<dbReference type="EMBL" id="LOPU01000029">
    <property type="protein sequence ID" value="KTG09053.1"/>
    <property type="molecule type" value="Genomic_DNA"/>
</dbReference>